<comment type="caution">
    <text evidence="2">The sequence shown here is derived from an EMBL/GenBank/DDBJ whole genome shotgun (WGS) entry which is preliminary data.</text>
</comment>
<accession>A0AAN6DK93</accession>
<sequence length="354" mass="39168">MAPGLLATPPAELSGQWSSKDASPKVVSFDPARHMAFEPPSEVITLRDLLLSEKNACSPVAITKPFPLFSLEGVVQMRKDIFRKEVVQKHGQKIKPGVYKMRGYSPDTPFVDAVWRSPEVIKACSNAAGVDLEVIFDYEIGHVNVQLDELADKPSLDAVLPPAMPPKSFSGVDLTSFDTEKQLASVRDWHVDAYPWVCVCMLSDPEGMVGGETGIEKGDGSIVRMLGPGIGWAVMMQGGSINHVALRAYGCEERITMVTSFKAKDPLLKDMSTLHITNKSSRLEELFLQWTTYRMDVLARRADAIRAEIAEGTLSADEIKLKMDEWAKEQVEYLNITCREMHDAEPYGSAKVVH</sequence>
<gene>
    <name evidence="2" type="ORF">EDD36DRAFT_412441</name>
</gene>
<dbReference type="AlphaFoldDB" id="A0AAN6DK93"/>
<reference evidence="2" key="1">
    <citation type="journal article" date="2022" name="bioRxiv">
        <title>Deciphering the potential niche of two novel black yeast fungi from a biological soil crust based on their genomes, phenotypes, and melanin regulation.</title>
        <authorList>
            <consortium name="DOE Joint Genome Institute"/>
            <person name="Carr E.C."/>
            <person name="Barton Q."/>
            <person name="Grambo S."/>
            <person name="Sullivan M."/>
            <person name="Renfro C.M."/>
            <person name="Kuo A."/>
            <person name="Pangilinan J."/>
            <person name="Lipzen A."/>
            <person name="Keymanesh K."/>
            <person name="Savage E."/>
            <person name="Barry K."/>
            <person name="Grigoriev I.V."/>
            <person name="Riekhof W.R."/>
            <person name="Harris S.S."/>
        </authorList>
    </citation>
    <scope>NUCLEOTIDE SEQUENCE</scope>
    <source>
        <strain evidence="2">JF 03-4F</strain>
    </source>
</reference>
<feature type="region of interest" description="Disordered" evidence="1">
    <location>
        <begin position="1"/>
        <end position="22"/>
    </location>
</feature>
<protein>
    <submittedName>
        <fullName evidence="2">Uncharacterized protein</fullName>
    </submittedName>
</protein>
<organism evidence="2 3">
    <name type="scientific">Exophiala viscosa</name>
    <dbReference type="NCBI Taxonomy" id="2486360"/>
    <lineage>
        <taxon>Eukaryota</taxon>
        <taxon>Fungi</taxon>
        <taxon>Dikarya</taxon>
        <taxon>Ascomycota</taxon>
        <taxon>Pezizomycotina</taxon>
        <taxon>Eurotiomycetes</taxon>
        <taxon>Chaetothyriomycetidae</taxon>
        <taxon>Chaetothyriales</taxon>
        <taxon>Herpotrichiellaceae</taxon>
        <taxon>Exophiala</taxon>
    </lineage>
</organism>
<evidence type="ECO:0000313" key="3">
    <source>
        <dbReference type="Proteomes" id="UP001203852"/>
    </source>
</evidence>
<dbReference type="EMBL" id="MU404364">
    <property type="protein sequence ID" value="KAI1608130.1"/>
    <property type="molecule type" value="Genomic_DNA"/>
</dbReference>
<dbReference type="PANTHER" id="PTHR41677">
    <property type="entry name" value="YALI0B19030P"/>
    <property type="match status" value="1"/>
</dbReference>
<keyword evidence="3" id="KW-1185">Reference proteome</keyword>
<dbReference type="Proteomes" id="UP001203852">
    <property type="component" value="Unassembled WGS sequence"/>
</dbReference>
<name>A0AAN6DK93_9EURO</name>
<dbReference type="PANTHER" id="PTHR41677:SF1">
    <property type="entry name" value="FE2OG DIOXYGENASE DOMAIN-CONTAINING PROTEIN"/>
    <property type="match status" value="1"/>
</dbReference>
<proteinExistence type="predicted"/>
<evidence type="ECO:0000313" key="2">
    <source>
        <dbReference type="EMBL" id="KAI1608130.1"/>
    </source>
</evidence>
<evidence type="ECO:0000256" key="1">
    <source>
        <dbReference type="SAM" id="MobiDB-lite"/>
    </source>
</evidence>